<reference evidence="1 2" key="1">
    <citation type="submission" date="2020-08" db="EMBL/GenBank/DDBJ databases">
        <title>Sequencing the genomes of 1000 actinobacteria strains.</title>
        <authorList>
            <person name="Klenk H.-P."/>
        </authorList>
    </citation>
    <scope>NUCLEOTIDE SEQUENCE [LARGE SCALE GENOMIC DNA]</scope>
    <source>
        <strain evidence="1 2">DSM 102030</strain>
    </source>
</reference>
<name>A0A7W7RGT2_9ACTN</name>
<organism evidence="1 2">
    <name type="scientific">Lipingzhangella halophila</name>
    <dbReference type="NCBI Taxonomy" id="1783352"/>
    <lineage>
        <taxon>Bacteria</taxon>
        <taxon>Bacillati</taxon>
        <taxon>Actinomycetota</taxon>
        <taxon>Actinomycetes</taxon>
        <taxon>Streptosporangiales</taxon>
        <taxon>Nocardiopsidaceae</taxon>
        <taxon>Lipingzhangella</taxon>
    </lineage>
</organism>
<gene>
    <name evidence="1" type="ORF">F4561_002536</name>
</gene>
<sequence>MGVGWGCEYRVVPPETHHDAEVQERIGPRLTLPRVAERRARERDESAIARWVAHEWPRIKRGP</sequence>
<evidence type="ECO:0000313" key="2">
    <source>
        <dbReference type="Proteomes" id="UP000523007"/>
    </source>
</evidence>
<proteinExistence type="predicted"/>
<keyword evidence="2" id="KW-1185">Reference proteome</keyword>
<dbReference type="EMBL" id="JACHJT010000001">
    <property type="protein sequence ID" value="MBB4931716.1"/>
    <property type="molecule type" value="Genomic_DNA"/>
</dbReference>
<evidence type="ECO:0000313" key="1">
    <source>
        <dbReference type="EMBL" id="MBB4931716.1"/>
    </source>
</evidence>
<protein>
    <submittedName>
        <fullName evidence="1">Uncharacterized protein</fullName>
    </submittedName>
</protein>
<dbReference type="AlphaFoldDB" id="A0A7W7RGT2"/>
<accession>A0A7W7RGT2</accession>
<dbReference type="Proteomes" id="UP000523007">
    <property type="component" value="Unassembled WGS sequence"/>
</dbReference>
<comment type="caution">
    <text evidence="1">The sequence shown here is derived from an EMBL/GenBank/DDBJ whole genome shotgun (WGS) entry which is preliminary data.</text>
</comment>